<name>S8FK56_FOMSC</name>
<evidence type="ECO:0000313" key="1">
    <source>
        <dbReference type="EMBL" id="EPS98684.1"/>
    </source>
</evidence>
<gene>
    <name evidence="1" type="ORF">FOMPIDRAFT_1125966</name>
</gene>
<protein>
    <recommendedName>
        <fullName evidence="3">C2H2-type domain-containing protein</fullName>
    </recommendedName>
</protein>
<reference evidence="1 2" key="1">
    <citation type="journal article" date="2012" name="Science">
        <title>The Paleozoic origin of enzymatic lignin decomposition reconstructed from 31 fungal genomes.</title>
        <authorList>
            <person name="Floudas D."/>
            <person name="Binder M."/>
            <person name="Riley R."/>
            <person name="Barry K."/>
            <person name="Blanchette R.A."/>
            <person name="Henrissat B."/>
            <person name="Martinez A.T."/>
            <person name="Otillar R."/>
            <person name="Spatafora J.W."/>
            <person name="Yadav J.S."/>
            <person name="Aerts A."/>
            <person name="Benoit I."/>
            <person name="Boyd A."/>
            <person name="Carlson A."/>
            <person name="Copeland A."/>
            <person name="Coutinho P.M."/>
            <person name="de Vries R.P."/>
            <person name="Ferreira P."/>
            <person name="Findley K."/>
            <person name="Foster B."/>
            <person name="Gaskell J."/>
            <person name="Glotzer D."/>
            <person name="Gorecki P."/>
            <person name="Heitman J."/>
            <person name="Hesse C."/>
            <person name="Hori C."/>
            <person name="Igarashi K."/>
            <person name="Jurgens J.A."/>
            <person name="Kallen N."/>
            <person name="Kersten P."/>
            <person name="Kohler A."/>
            <person name="Kuees U."/>
            <person name="Kumar T.K.A."/>
            <person name="Kuo A."/>
            <person name="LaButti K."/>
            <person name="Larrondo L.F."/>
            <person name="Lindquist E."/>
            <person name="Ling A."/>
            <person name="Lombard V."/>
            <person name="Lucas S."/>
            <person name="Lundell T."/>
            <person name="Martin R."/>
            <person name="McLaughlin D.J."/>
            <person name="Morgenstern I."/>
            <person name="Morin E."/>
            <person name="Murat C."/>
            <person name="Nagy L.G."/>
            <person name="Nolan M."/>
            <person name="Ohm R.A."/>
            <person name="Patyshakuliyeva A."/>
            <person name="Rokas A."/>
            <person name="Ruiz-Duenas F.J."/>
            <person name="Sabat G."/>
            <person name="Salamov A."/>
            <person name="Samejima M."/>
            <person name="Schmutz J."/>
            <person name="Slot J.C."/>
            <person name="St John F."/>
            <person name="Stenlid J."/>
            <person name="Sun H."/>
            <person name="Sun S."/>
            <person name="Syed K."/>
            <person name="Tsang A."/>
            <person name="Wiebenga A."/>
            <person name="Young D."/>
            <person name="Pisabarro A."/>
            <person name="Eastwood D.C."/>
            <person name="Martin F."/>
            <person name="Cullen D."/>
            <person name="Grigoriev I.V."/>
            <person name="Hibbett D.S."/>
        </authorList>
    </citation>
    <scope>NUCLEOTIDE SEQUENCE</scope>
    <source>
        <strain evidence="2">FP-58527</strain>
    </source>
</reference>
<dbReference type="Proteomes" id="UP000015241">
    <property type="component" value="Unassembled WGS sequence"/>
</dbReference>
<organism evidence="1 2">
    <name type="scientific">Fomitopsis schrenkii</name>
    <name type="common">Brown rot fungus</name>
    <dbReference type="NCBI Taxonomy" id="2126942"/>
    <lineage>
        <taxon>Eukaryota</taxon>
        <taxon>Fungi</taxon>
        <taxon>Dikarya</taxon>
        <taxon>Basidiomycota</taxon>
        <taxon>Agaricomycotina</taxon>
        <taxon>Agaricomycetes</taxon>
        <taxon>Polyporales</taxon>
        <taxon>Fomitopsis</taxon>
    </lineage>
</organism>
<keyword evidence="2" id="KW-1185">Reference proteome</keyword>
<dbReference type="InParanoid" id="S8FK56"/>
<evidence type="ECO:0008006" key="3">
    <source>
        <dbReference type="Google" id="ProtNLM"/>
    </source>
</evidence>
<proteinExistence type="predicted"/>
<evidence type="ECO:0000313" key="2">
    <source>
        <dbReference type="Proteomes" id="UP000015241"/>
    </source>
</evidence>
<dbReference type="InterPro" id="IPR041078">
    <property type="entry name" value="Plavaka"/>
</dbReference>
<dbReference type="AlphaFoldDB" id="S8FK56"/>
<accession>S8FK56</accession>
<dbReference type="eggNOG" id="ENOG502SHSB">
    <property type="taxonomic scope" value="Eukaryota"/>
</dbReference>
<dbReference type="HOGENOM" id="CLU_006344_4_2_1"/>
<sequence length="959" mass="108293">MAICQYCRNSFKGQTAVSQHQAQSIATGCKQKRDAHLAALWAERRRRAQSQASLVPPQVDTVASTDTHLNLDPPRAYPAARYSQSFPDAKHAGKTFGTARTQFEHIRDEQILDNHEIWGPFADEEEWELAKWLIKNVGHNQADDFLKLPIVRTRMHPAYGNKDSLLRNVDSLPSGVDWQCELVTIEGDIKDVDGNVMKEVVELWFRNPLECIQELINNPQFRDVMQYAPLRHFVDQLGQTRVVDEMWTADWWWDMQARLPPGATIAPVILSSDKTKLSQFRGDKSAWPVYLTIGNIAKDVRREASSHATVLIGYLPVAKLDCFAEKSRSAAKYRLFHHCMRNMLTSIAHAGKTGVTMTCADGQKRSIWPIVAAYVADYPEQCLVACCMENRCPMCCVPPEHRGNHSNPHPARNKERVLYLLDKQHSDPDGLSDEERTEIKSLGIRPTYPPFWKDLPQSDVFEWFTPDLLHQLHKGVFKDHLVKWCTALVGEDELDARFRAMSDAPGLRHFSHGISSVSQWTGHEHKEMERVFLGLLMGRVSSEVIRAVRAILDFIYLASLHSHTTRTLSLLSQSLDSFHTYKDVFIQLGARTQDHFNIPKLHAIEHYCAMIWKFGSADGFNTESPERLHIDYAKDAYRASNRKDYTAQMVTWLRRQEAVDRFTKYLEWCNDGAATGPRSQTEATSGGEVEVGQSTGRAVVGVPQAASQHAVLGAPSQVIPKLPTKQSNANLRGISATDIMQKHHAPRFLAALTAYMRQQGSAFTPQPFDSFTLYARIATFLPPIPSTGSRRLKNVIRATPPTVSQGRQPAKASQLDFVLVRTGEVNERTAGTPLEGLRVAHIRAIFGLPQHFPLHSPPPALAYIEWMTPFHRVDPDAEVYILSPSTRQQQPYGEVITLDRIVRNCHLWPSFGKEVDRRWTTGGASMSSELSGSFCFSPYFDMHTFCMLRLSHFGCIAKP</sequence>
<dbReference type="EMBL" id="KE504163">
    <property type="protein sequence ID" value="EPS98684.1"/>
    <property type="molecule type" value="Genomic_DNA"/>
</dbReference>
<dbReference type="OrthoDB" id="2418900at2759"/>
<dbReference type="Pfam" id="PF18759">
    <property type="entry name" value="Plavaka"/>
    <property type="match status" value="1"/>
</dbReference>